<gene>
    <name evidence="1" type="ORF">J2Z66_002494</name>
</gene>
<protein>
    <submittedName>
        <fullName evidence="1">Uncharacterized protein</fullName>
    </submittedName>
</protein>
<proteinExistence type="predicted"/>
<organism evidence="1 2">
    <name type="scientific">Paenibacillus eucommiae</name>
    <dbReference type="NCBI Taxonomy" id="1355755"/>
    <lineage>
        <taxon>Bacteria</taxon>
        <taxon>Bacillati</taxon>
        <taxon>Bacillota</taxon>
        <taxon>Bacilli</taxon>
        <taxon>Bacillales</taxon>
        <taxon>Paenibacillaceae</taxon>
        <taxon>Paenibacillus</taxon>
    </lineage>
</organism>
<sequence>MPMITHFNFRNSSNEIYCCLRNRVVLLDSKQSEQFCKSCKMYEGDCGGRGVACAWEDARNINNPHLVTNPHAEFSSNQIRQVRLKGPSMLVFTS</sequence>
<reference evidence="1 2" key="1">
    <citation type="submission" date="2021-03" db="EMBL/GenBank/DDBJ databases">
        <title>Genomic Encyclopedia of Type Strains, Phase IV (KMG-IV): sequencing the most valuable type-strain genomes for metagenomic binning, comparative biology and taxonomic classification.</title>
        <authorList>
            <person name="Goeker M."/>
        </authorList>
    </citation>
    <scope>NUCLEOTIDE SEQUENCE [LARGE SCALE GENOMIC DNA]</scope>
    <source>
        <strain evidence="1 2">DSM 26048</strain>
    </source>
</reference>
<dbReference type="EMBL" id="JAGGLB010000006">
    <property type="protein sequence ID" value="MBP1990888.1"/>
    <property type="molecule type" value="Genomic_DNA"/>
</dbReference>
<evidence type="ECO:0000313" key="2">
    <source>
        <dbReference type="Proteomes" id="UP001519287"/>
    </source>
</evidence>
<evidence type="ECO:0000313" key="1">
    <source>
        <dbReference type="EMBL" id="MBP1990888.1"/>
    </source>
</evidence>
<name>A0ABS4ITK8_9BACL</name>
<keyword evidence="2" id="KW-1185">Reference proteome</keyword>
<accession>A0ABS4ITK8</accession>
<dbReference type="Proteomes" id="UP001519287">
    <property type="component" value="Unassembled WGS sequence"/>
</dbReference>
<comment type="caution">
    <text evidence="1">The sequence shown here is derived from an EMBL/GenBank/DDBJ whole genome shotgun (WGS) entry which is preliminary data.</text>
</comment>